<proteinExistence type="predicted"/>
<dbReference type="CDD" id="cd07765">
    <property type="entry name" value="KRAB_A-box"/>
    <property type="match status" value="1"/>
</dbReference>
<organism evidence="2 3">
    <name type="scientific">Rattus norvegicus</name>
    <name type="common">Rat</name>
    <dbReference type="NCBI Taxonomy" id="10116"/>
    <lineage>
        <taxon>Eukaryota</taxon>
        <taxon>Metazoa</taxon>
        <taxon>Chordata</taxon>
        <taxon>Craniata</taxon>
        <taxon>Vertebrata</taxon>
        <taxon>Euteleostomi</taxon>
        <taxon>Mammalia</taxon>
        <taxon>Eutheria</taxon>
        <taxon>Euarchontoglires</taxon>
        <taxon>Glires</taxon>
        <taxon>Rodentia</taxon>
        <taxon>Myomorpha</taxon>
        <taxon>Muroidea</taxon>
        <taxon>Muridae</taxon>
        <taxon>Murinae</taxon>
        <taxon>Rattus</taxon>
    </lineage>
</organism>
<dbReference type="PANTHER" id="PTHR23232:SF158">
    <property type="entry name" value="KRAB DOMAIN-CONTAINING PROTEIN 5"/>
    <property type="match status" value="1"/>
</dbReference>
<protein>
    <submittedName>
        <fullName evidence="2">RCG41562, isoform CRA_b</fullName>
    </submittedName>
</protein>
<gene>
    <name evidence="2" type="ORF">rCG_41562</name>
</gene>
<feature type="domain" description="KRAB" evidence="1">
    <location>
        <begin position="4"/>
        <end position="75"/>
    </location>
</feature>
<dbReference type="Gene3D" id="6.10.140.140">
    <property type="match status" value="1"/>
</dbReference>
<dbReference type="Proteomes" id="UP000234681">
    <property type="component" value="Chromosome 2"/>
</dbReference>
<dbReference type="InterPro" id="IPR001909">
    <property type="entry name" value="KRAB"/>
</dbReference>
<dbReference type="PROSITE" id="PS50805">
    <property type="entry name" value="KRAB"/>
    <property type="match status" value="1"/>
</dbReference>
<reference evidence="3" key="1">
    <citation type="submission" date="2005-09" db="EMBL/GenBank/DDBJ databases">
        <authorList>
            <person name="Mural R.J."/>
            <person name="Li P.W."/>
            <person name="Adams M.D."/>
            <person name="Amanatides P.G."/>
            <person name="Baden-Tillson H."/>
            <person name="Barnstead M."/>
            <person name="Chin S.H."/>
            <person name="Dew I."/>
            <person name="Evans C.A."/>
            <person name="Ferriera S."/>
            <person name="Flanigan M."/>
            <person name="Fosler C."/>
            <person name="Glodek A."/>
            <person name="Gu Z."/>
            <person name="Holt R.A."/>
            <person name="Jennings D."/>
            <person name="Kraft C.L."/>
            <person name="Lu F."/>
            <person name="Nguyen T."/>
            <person name="Nusskern D.R."/>
            <person name="Pfannkoch C.M."/>
            <person name="Sitter C."/>
            <person name="Sutton G.G."/>
            <person name="Venter J.C."/>
            <person name="Wang Z."/>
            <person name="Woodage T."/>
            <person name="Zheng X.H."/>
            <person name="Zhong F."/>
        </authorList>
    </citation>
    <scope>NUCLEOTIDE SEQUENCE [LARGE SCALE GENOMIC DNA]</scope>
    <source>
        <strain>BN</strain>
        <strain evidence="3">Sprague-Dawley</strain>
    </source>
</reference>
<evidence type="ECO:0000313" key="2">
    <source>
        <dbReference type="EMBL" id="EDM01268.1"/>
    </source>
</evidence>
<name>A6IHX0_RAT</name>
<dbReference type="SMART" id="SM00349">
    <property type="entry name" value="KRAB"/>
    <property type="match status" value="1"/>
</dbReference>
<dbReference type="SUPFAM" id="SSF109640">
    <property type="entry name" value="KRAB domain (Kruppel-associated box)"/>
    <property type="match status" value="1"/>
</dbReference>
<evidence type="ECO:0000259" key="1">
    <source>
        <dbReference type="PROSITE" id="PS50805"/>
    </source>
</evidence>
<dbReference type="EMBL" id="CH473961">
    <property type="protein sequence ID" value="EDM01268.1"/>
    <property type="molecule type" value="Genomic_DNA"/>
</dbReference>
<dbReference type="Pfam" id="PF01352">
    <property type="entry name" value="KRAB"/>
    <property type="match status" value="1"/>
</dbReference>
<dbReference type="AlphaFoldDB" id="A6IHX0"/>
<sequence>MEQLTFRDVAIDFSGEEWECLNSEQQNLYTDVMLENYRNLVFLGLAVSKPYLVTCLEQRKEPWSVKRQKAFKCSSHLAEHQCTSLGSCFEDTKFLQYM</sequence>
<dbReference type="GO" id="GO:0006355">
    <property type="term" value="P:regulation of DNA-templated transcription"/>
    <property type="evidence" value="ECO:0007669"/>
    <property type="project" value="InterPro"/>
</dbReference>
<evidence type="ECO:0000313" key="3">
    <source>
        <dbReference type="Proteomes" id="UP000234681"/>
    </source>
</evidence>
<dbReference type="InterPro" id="IPR050169">
    <property type="entry name" value="Krueppel_C2H2_ZnF"/>
</dbReference>
<dbReference type="InterPro" id="IPR036051">
    <property type="entry name" value="KRAB_dom_sf"/>
</dbReference>
<dbReference type="PANTHER" id="PTHR23232">
    <property type="entry name" value="KRAB DOMAIN C2H2 ZINC FINGER"/>
    <property type="match status" value="1"/>
</dbReference>
<accession>A6IHX0</accession>